<evidence type="ECO:0000313" key="2">
    <source>
        <dbReference type="EMBL" id="TYK13995.1"/>
    </source>
</evidence>
<accession>A0A5A7UEP8</accession>
<reference evidence="3 4" key="1">
    <citation type="submission" date="2019-08" db="EMBL/GenBank/DDBJ databases">
        <title>Draft genome sequences of two oriental melons (Cucumis melo L. var makuwa).</title>
        <authorList>
            <person name="Kwon S.-Y."/>
        </authorList>
    </citation>
    <scope>NUCLEOTIDE SEQUENCE [LARGE SCALE GENOMIC DNA]</scope>
    <source>
        <strain evidence="4">cv. Chang Bougi</strain>
        <strain evidence="3">cv. SW 3</strain>
        <tissue evidence="1">Leaf</tissue>
    </source>
</reference>
<comment type="caution">
    <text evidence="1">The sequence shown here is derived from an EMBL/GenBank/DDBJ whole genome shotgun (WGS) entry which is preliminary data.</text>
</comment>
<evidence type="ECO:0000313" key="1">
    <source>
        <dbReference type="EMBL" id="KAA0053680.1"/>
    </source>
</evidence>
<gene>
    <name evidence="2" type="ORF">E5676_scaffold1119G00200</name>
    <name evidence="1" type="ORF">E6C27_scaffold135G00530</name>
</gene>
<evidence type="ECO:0000313" key="4">
    <source>
        <dbReference type="Proteomes" id="UP000321947"/>
    </source>
</evidence>
<sequence>MGQDEDEAARMEECSVIYSEGERKYTDITLDLVRNELLNLAEYNVHMVKVAAKPGSSEPLPHLVEIIKNPATSIAAISGVNVGKEDKARLARDKKVS</sequence>
<protein>
    <submittedName>
        <fullName evidence="1">CCR4-NOT transcription complex subunit 1 isoform X2</fullName>
    </submittedName>
</protein>
<dbReference type="Proteomes" id="UP000321393">
    <property type="component" value="Unassembled WGS sequence"/>
</dbReference>
<dbReference type="OrthoDB" id="1933107at2759"/>
<dbReference type="AlphaFoldDB" id="A0A5A7UEP8"/>
<dbReference type="EMBL" id="SSTE01009109">
    <property type="protein sequence ID" value="KAA0053680.1"/>
    <property type="molecule type" value="Genomic_DNA"/>
</dbReference>
<dbReference type="STRING" id="1194695.A0A5A7UEP8"/>
<dbReference type="EMBL" id="SSTD01009682">
    <property type="protein sequence ID" value="TYK13995.1"/>
    <property type="molecule type" value="Genomic_DNA"/>
</dbReference>
<dbReference type="Proteomes" id="UP000321947">
    <property type="component" value="Unassembled WGS sequence"/>
</dbReference>
<evidence type="ECO:0000313" key="3">
    <source>
        <dbReference type="Proteomes" id="UP000321393"/>
    </source>
</evidence>
<name>A0A5A7UEP8_CUCMM</name>
<organism evidence="1 3">
    <name type="scientific">Cucumis melo var. makuwa</name>
    <name type="common">Oriental melon</name>
    <dbReference type="NCBI Taxonomy" id="1194695"/>
    <lineage>
        <taxon>Eukaryota</taxon>
        <taxon>Viridiplantae</taxon>
        <taxon>Streptophyta</taxon>
        <taxon>Embryophyta</taxon>
        <taxon>Tracheophyta</taxon>
        <taxon>Spermatophyta</taxon>
        <taxon>Magnoliopsida</taxon>
        <taxon>eudicotyledons</taxon>
        <taxon>Gunneridae</taxon>
        <taxon>Pentapetalae</taxon>
        <taxon>rosids</taxon>
        <taxon>fabids</taxon>
        <taxon>Cucurbitales</taxon>
        <taxon>Cucurbitaceae</taxon>
        <taxon>Benincaseae</taxon>
        <taxon>Cucumis</taxon>
    </lineage>
</organism>
<proteinExistence type="predicted"/>